<feature type="domain" description="Response regulatory" evidence="4">
    <location>
        <begin position="6"/>
        <end position="121"/>
    </location>
</feature>
<dbReference type="Gene3D" id="1.10.10.10">
    <property type="entry name" value="Winged helix-like DNA-binding domain superfamily/Winged helix DNA-binding domain"/>
    <property type="match status" value="1"/>
</dbReference>
<dbReference type="CDD" id="cd00383">
    <property type="entry name" value="trans_reg_C"/>
    <property type="match status" value="1"/>
</dbReference>
<accession>A0ABT8EI00</accession>
<dbReference type="PANTHER" id="PTHR48111">
    <property type="entry name" value="REGULATOR OF RPOS"/>
    <property type="match status" value="1"/>
</dbReference>
<proteinExistence type="predicted"/>
<evidence type="ECO:0000313" key="6">
    <source>
        <dbReference type="EMBL" id="MDN4120919.1"/>
    </source>
</evidence>
<dbReference type="Pfam" id="PF00072">
    <property type="entry name" value="Response_reg"/>
    <property type="match status" value="1"/>
</dbReference>
<protein>
    <submittedName>
        <fullName evidence="6">Response regulator transcription factor</fullName>
    </submittedName>
</protein>
<feature type="modified residue" description="4-aspartylphosphate" evidence="2">
    <location>
        <position position="55"/>
    </location>
</feature>
<dbReference type="SMART" id="SM00862">
    <property type="entry name" value="Trans_reg_C"/>
    <property type="match status" value="1"/>
</dbReference>
<evidence type="ECO:0000256" key="2">
    <source>
        <dbReference type="PROSITE-ProRule" id="PRU00169"/>
    </source>
</evidence>
<dbReference type="PANTHER" id="PTHR48111:SF76">
    <property type="entry name" value="TWO-COMPONENT RESPONSE REGULATOR"/>
    <property type="match status" value="1"/>
</dbReference>
<feature type="DNA-binding region" description="OmpR/PhoB-type" evidence="3">
    <location>
        <begin position="129"/>
        <end position="227"/>
    </location>
</feature>
<keyword evidence="7" id="KW-1185">Reference proteome</keyword>
<organism evidence="6 7">
    <name type="scientific">Alcaligenes endophyticus</name>
    <dbReference type="NCBI Taxonomy" id="1929088"/>
    <lineage>
        <taxon>Bacteria</taxon>
        <taxon>Pseudomonadati</taxon>
        <taxon>Pseudomonadota</taxon>
        <taxon>Betaproteobacteria</taxon>
        <taxon>Burkholderiales</taxon>
        <taxon>Alcaligenaceae</taxon>
        <taxon>Alcaligenes</taxon>
    </lineage>
</organism>
<dbReference type="InterPro" id="IPR001867">
    <property type="entry name" value="OmpR/PhoB-type_DNA-bd"/>
</dbReference>
<dbReference type="InterPro" id="IPR036388">
    <property type="entry name" value="WH-like_DNA-bd_sf"/>
</dbReference>
<dbReference type="PROSITE" id="PS51755">
    <property type="entry name" value="OMPR_PHOB"/>
    <property type="match status" value="1"/>
</dbReference>
<evidence type="ECO:0000259" key="5">
    <source>
        <dbReference type="PROSITE" id="PS51755"/>
    </source>
</evidence>
<reference evidence="6" key="1">
    <citation type="submission" date="2021-11" db="EMBL/GenBank/DDBJ databases">
        <title>Draft genome sequence of Alcaligenes endophyticus type strain CCUG 75668T.</title>
        <authorList>
            <person name="Salva-Serra F."/>
            <person name="Duran R.E."/>
            <person name="Seeger M."/>
            <person name="Moore E.R.B."/>
            <person name="Jaen-Luchoro D."/>
        </authorList>
    </citation>
    <scope>NUCLEOTIDE SEQUENCE</scope>
    <source>
        <strain evidence="6">CCUG 75668</strain>
    </source>
</reference>
<dbReference type="InterPro" id="IPR001789">
    <property type="entry name" value="Sig_transdc_resp-reg_receiver"/>
</dbReference>
<dbReference type="RefSeq" id="WP_266125084.1">
    <property type="nucleotide sequence ID" value="NZ_JAJHNU010000001.1"/>
</dbReference>
<evidence type="ECO:0000256" key="1">
    <source>
        <dbReference type="ARBA" id="ARBA00023125"/>
    </source>
</evidence>
<name>A0ABT8EI00_9BURK</name>
<dbReference type="Pfam" id="PF00486">
    <property type="entry name" value="Trans_reg_C"/>
    <property type="match status" value="1"/>
</dbReference>
<keyword evidence="1 3" id="KW-0238">DNA-binding</keyword>
<evidence type="ECO:0000259" key="4">
    <source>
        <dbReference type="PROSITE" id="PS50110"/>
    </source>
</evidence>
<gene>
    <name evidence="6" type="ORF">LMS43_06435</name>
</gene>
<evidence type="ECO:0000313" key="7">
    <source>
        <dbReference type="Proteomes" id="UP001168613"/>
    </source>
</evidence>
<sequence>MTGVWRCLVIEDDVETRRYIVAGLLEQAHDVASCEDGVTGLQRSSQESWDVIILDRMLPNQMDGLSILSTLRAQSNTTPVLVLSALSDLDERVKGLKAGGDDYLTKPFAFSELYARLEALVRRSKSLEQTCLQVADLRLDLGSGKVQRVQKDIVLKPREFRLLAYLMRNADQIVTRSMLLEAVWDYHFDPQTNVIDVQISRLRSKVDHGFTTPLIHTIRGAGYMLSANPEAAQASTAE</sequence>
<comment type="caution">
    <text evidence="6">The sequence shown here is derived from an EMBL/GenBank/DDBJ whole genome shotgun (WGS) entry which is preliminary data.</text>
</comment>
<dbReference type="Gene3D" id="3.40.50.2300">
    <property type="match status" value="1"/>
</dbReference>
<evidence type="ECO:0000256" key="3">
    <source>
        <dbReference type="PROSITE-ProRule" id="PRU01091"/>
    </source>
</evidence>
<dbReference type="PROSITE" id="PS50110">
    <property type="entry name" value="RESPONSE_REGULATORY"/>
    <property type="match status" value="1"/>
</dbReference>
<dbReference type="InterPro" id="IPR039420">
    <property type="entry name" value="WalR-like"/>
</dbReference>
<dbReference type="Proteomes" id="UP001168613">
    <property type="component" value="Unassembled WGS sequence"/>
</dbReference>
<dbReference type="SUPFAM" id="SSF52172">
    <property type="entry name" value="CheY-like"/>
    <property type="match status" value="1"/>
</dbReference>
<dbReference type="SMART" id="SM00448">
    <property type="entry name" value="REC"/>
    <property type="match status" value="1"/>
</dbReference>
<keyword evidence="2" id="KW-0597">Phosphoprotein</keyword>
<feature type="domain" description="OmpR/PhoB-type" evidence="5">
    <location>
        <begin position="129"/>
        <end position="227"/>
    </location>
</feature>
<dbReference type="InterPro" id="IPR011006">
    <property type="entry name" value="CheY-like_superfamily"/>
</dbReference>
<dbReference type="EMBL" id="JAJHNU010000001">
    <property type="protein sequence ID" value="MDN4120919.1"/>
    <property type="molecule type" value="Genomic_DNA"/>
</dbReference>